<comment type="subcellular location">
    <subcellularLocation>
        <location evidence="1">Membrane</location>
        <topology evidence="1">Multi-pass membrane protein</topology>
    </subcellularLocation>
</comment>
<dbReference type="PANTHER" id="PTHR11616:SF325">
    <property type="entry name" value="TRANSPORTER"/>
    <property type="match status" value="1"/>
</dbReference>
<dbReference type="PROSITE" id="PS00610">
    <property type="entry name" value="NA_NEUROTRAN_SYMP_1"/>
    <property type="match status" value="1"/>
</dbReference>
<dbReference type="InterPro" id="IPR000175">
    <property type="entry name" value="Na/ntran_symport"/>
</dbReference>
<feature type="transmembrane region" description="Helical" evidence="9">
    <location>
        <begin position="43"/>
        <end position="61"/>
    </location>
</feature>
<feature type="transmembrane region" description="Helical" evidence="9">
    <location>
        <begin position="422"/>
        <end position="447"/>
    </location>
</feature>
<keyword evidence="6" id="KW-0479">Metal-binding</keyword>
<feature type="transmembrane region" description="Helical" evidence="9">
    <location>
        <begin position="178"/>
        <end position="197"/>
    </location>
</feature>
<dbReference type="PROSITE" id="PS00754">
    <property type="entry name" value="NA_NEUROTRAN_SYMP_2"/>
    <property type="match status" value="1"/>
</dbReference>
<comment type="similarity">
    <text evidence="7">Belongs to the sodium:neurotransmitter symporter (SNF) (TC 2.A.22) family.</text>
</comment>
<evidence type="ECO:0000256" key="3">
    <source>
        <dbReference type="ARBA" id="ARBA00022692"/>
    </source>
</evidence>
<comment type="caution">
    <text evidence="10">The sequence shown here is derived from an EMBL/GenBank/DDBJ whole genome shotgun (WGS) entry which is preliminary data.</text>
</comment>
<dbReference type="Proteomes" id="UP001186944">
    <property type="component" value="Unassembled WGS sequence"/>
</dbReference>
<feature type="transmembrane region" description="Helical" evidence="9">
    <location>
        <begin position="507"/>
        <end position="528"/>
    </location>
</feature>
<feature type="transmembrane region" description="Helical" evidence="9">
    <location>
        <begin position="289"/>
        <end position="314"/>
    </location>
</feature>
<feature type="region of interest" description="Disordered" evidence="8">
    <location>
        <begin position="597"/>
        <end position="646"/>
    </location>
</feature>
<feature type="binding site" evidence="6">
    <location>
        <position position="364"/>
    </location>
    <ligand>
        <name>Na(+)</name>
        <dbReference type="ChEBI" id="CHEBI:29101"/>
        <label>1</label>
    </ligand>
</feature>
<dbReference type="Pfam" id="PF00209">
    <property type="entry name" value="SNF"/>
    <property type="match status" value="2"/>
</dbReference>
<proteinExistence type="inferred from homology"/>
<evidence type="ECO:0000256" key="8">
    <source>
        <dbReference type="SAM" id="MobiDB-lite"/>
    </source>
</evidence>
<evidence type="ECO:0000313" key="10">
    <source>
        <dbReference type="EMBL" id="KAK3082660.1"/>
    </source>
</evidence>
<gene>
    <name evidence="10" type="ORF">FSP39_001726</name>
</gene>
<keyword evidence="5 9" id="KW-0472">Membrane</keyword>
<accession>A0AA88XKC3</accession>
<evidence type="ECO:0000256" key="7">
    <source>
        <dbReference type="RuleBase" id="RU003732"/>
    </source>
</evidence>
<dbReference type="PANTHER" id="PTHR11616">
    <property type="entry name" value="SODIUM/CHLORIDE DEPENDENT TRANSPORTER"/>
    <property type="match status" value="1"/>
</dbReference>
<dbReference type="InterPro" id="IPR037272">
    <property type="entry name" value="SNS_sf"/>
</dbReference>
<feature type="transmembrane region" description="Helical" evidence="9">
    <location>
        <begin position="390"/>
        <end position="410"/>
    </location>
</feature>
<keyword evidence="11" id="KW-1185">Reference proteome</keyword>
<feature type="binding site" evidence="6">
    <location>
        <position position="52"/>
    </location>
    <ligand>
        <name>Na(+)</name>
        <dbReference type="ChEBI" id="CHEBI:29101"/>
        <label>1</label>
    </ligand>
</feature>
<feature type="compositionally biased region" description="Polar residues" evidence="8">
    <location>
        <begin position="633"/>
        <end position="646"/>
    </location>
</feature>
<organism evidence="10 11">
    <name type="scientific">Pinctada imbricata</name>
    <name type="common">Atlantic pearl-oyster</name>
    <name type="synonym">Pinctada martensii</name>
    <dbReference type="NCBI Taxonomy" id="66713"/>
    <lineage>
        <taxon>Eukaryota</taxon>
        <taxon>Metazoa</taxon>
        <taxon>Spiralia</taxon>
        <taxon>Lophotrochozoa</taxon>
        <taxon>Mollusca</taxon>
        <taxon>Bivalvia</taxon>
        <taxon>Autobranchia</taxon>
        <taxon>Pteriomorphia</taxon>
        <taxon>Pterioida</taxon>
        <taxon>Pterioidea</taxon>
        <taxon>Pteriidae</taxon>
        <taxon>Pinctada</taxon>
    </lineage>
</organism>
<keyword evidence="7" id="KW-0769">Symport</keyword>
<feature type="transmembrane region" description="Helical" evidence="9">
    <location>
        <begin position="73"/>
        <end position="94"/>
    </location>
</feature>
<keyword evidence="4 9" id="KW-1133">Transmembrane helix</keyword>
<evidence type="ECO:0000256" key="6">
    <source>
        <dbReference type="PIRSR" id="PIRSR600175-1"/>
    </source>
</evidence>
<dbReference type="AlphaFoldDB" id="A0AA88XKC3"/>
<dbReference type="SUPFAM" id="SSF161070">
    <property type="entry name" value="SNF-like"/>
    <property type="match status" value="1"/>
</dbReference>
<dbReference type="PRINTS" id="PR00176">
    <property type="entry name" value="NANEUSMPORT"/>
</dbReference>
<dbReference type="PROSITE" id="PS50267">
    <property type="entry name" value="NA_NEUROTRAN_SYMP_3"/>
    <property type="match status" value="1"/>
</dbReference>
<feature type="transmembrane region" description="Helical" evidence="9">
    <location>
        <begin position="217"/>
        <end position="240"/>
    </location>
</feature>
<dbReference type="GO" id="GO:0046872">
    <property type="term" value="F:metal ion binding"/>
    <property type="evidence" value="ECO:0007669"/>
    <property type="project" value="UniProtKB-KW"/>
</dbReference>
<sequence length="646" mass="73125">MYDKSTTEVQPINVQRKNDFDIEDDVNLDGIESRDVWSGKLDFILSCVGFAVGLGNIWRFPYLCYKNGGGAFFIPYLLFLVCGGIPILMLEVGLGQYTRLGGLAAWNICPLFQGIGVATLVVDVLVNLYYIIILSWAAYYLVHSFSTVLPWSTCNNDWNTDRRKVLQISGGIDQPGGVIWELAICLLVVWIVVYFCVWRGIRWTGKVVYFTATFPYLVLLALLIRGLTLDGAVNGIVYYLKPDLTRLKDPQVWIDGGTQIFFSYAIALGAMIGLGSYNKFNNNFYRDCTIIACINSGTSVLGGFVVFSVLGFMAKLQNVDIDQVADKGPGLAFITYPKAVSEMPLPQLWAVLFFVMIFTVGLDSQFVGVESFVTHFVDIFPRYLYKRSGRMIFTGIYCAVSYIIGLTMVTKGGMYVFQLFDYYAASGMVLLWLCFWEAIVIGWIFGADRFYDAIEMMIGYRPNVWLKICWKYLTPLITLGIFVFHIVEFSPLKYNLSYEYPGWAQGLGIILALLSMVCVPVIVVKVFLTSEGSPNERLRAAICPRLQKHQVHDRWRSQTDPTTTATTQKKFPRHDYKALVTAEHILRIQQTMNTRKHTLNKQHGKMQEHITTSTPKQTHKKKATAKHIRKEGISNSTLLQDQQLKP</sequence>
<feature type="binding site" evidence="6">
    <location>
        <position position="263"/>
    </location>
    <ligand>
        <name>Na(+)</name>
        <dbReference type="ChEBI" id="CHEBI:29101"/>
        <label>1</label>
    </ligand>
</feature>
<feature type="transmembrane region" description="Helical" evidence="9">
    <location>
        <begin position="348"/>
        <end position="369"/>
    </location>
</feature>
<reference evidence="10" key="1">
    <citation type="submission" date="2019-08" db="EMBL/GenBank/DDBJ databases">
        <title>The improved chromosome-level genome for the pearl oyster Pinctada fucata martensii using PacBio sequencing and Hi-C.</title>
        <authorList>
            <person name="Zheng Z."/>
        </authorList>
    </citation>
    <scope>NUCLEOTIDE SEQUENCE</scope>
    <source>
        <strain evidence="10">ZZ-2019</strain>
        <tissue evidence="10">Adductor muscle</tissue>
    </source>
</reference>
<feature type="binding site" evidence="6">
    <location>
        <position position="295"/>
    </location>
    <ligand>
        <name>Na(+)</name>
        <dbReference type="ChEBI" id="CHEBI:29101"/>
        <label>1</label>
    </ligand>
</feature>
<evidence type="ECO:0000256" key="1">
    <source>
        <dbReference type="ARBA" id="ARBA00004141"/>
    </source>
</evidence>
<evidence type="ECO:0000313" key="11">
    <source>
        <dbReference type="Proteomes" id="UP001186944"/>
    </source>
</evidence>
<evidence type="ECO:0000256" key="5">
    <source>
        <dbReference type="ARBA" id="ARBA00023136"/>
    </source>
</evidence>
<keyword evidence="6" id="KW-0915">Sodium</keyword>
<keyword evidence="3 7" id="KW-0812">Transmembrane</keyword>
<evidence type="ECO:0000256" key="9">
    <source>
        <dbReference type="SAM" id="Phobius"/>
    </source>
</evidence>
<name>A0AA88XKC3_PINIB</name>
<keyword evidence="2 7" id="KW-0813">Transport</keyword>
<evidence type="ECO:0000256" key="4">
    <source>
        <dbReference type="ARBA" id="ARBA00022989"/>
    </source>
</evidence>
<feature type="binding site" evidence="6">
    <location>
        <position position="56"/>
    </location>
    <ligand>
        <name>Na(+)</name>
        <dbReference type="ChEBI" id="CHEBI:29101"/>
        <label>1</label>
    </ligand>
</feature>
<dbReference type="CDD" id="cd11496">
    <property type="entry name" value="SLC6sbd-TauT-like"/>
    <property type="match status" value="1"/>
</dbReference>
<feature type="binding site" evidence="6">
    <location>
        <position position="363"/>
    </location>
    <ligand>
        <name>Na(+)</name>
        <dbReference type="ChEBI" id="CHEBI:29101"/>
        <label>1</label>
    </ligand>
</feature>
<evidence type="ECO:0000256" key="2">
    <source>
        <dbReference type="ARBA" id="ARBA00022448"/>
    </source>
</evidence>
<feature type="transmembrane region" description="Helical" evidence="9">
    <location>
        <begin position="468"/>
        <end position="487"/>
    </location>
</feature>
<dbReference type="GO" id="GO:0005332">
    <property type="term" value="F:gamma-aminobutyric acid:sodium:chloride symporter activity"/>
    <property type="evidence" value="ECO:0007669"/>
    <property type="project" value="TreeGrafter"/>
</dbReference>
<feature type="binding site" evidence="6">
    <location>
        <position position="49"/>
    </location>
    <ligand>
        <name>Na(+)</name>
        <dbReference type="ChEBI" id="CHEBI:29101"/>
        <label>2</label>
    </ligand>
</feature>
<feature type="binding site" evidence="6">
    <location>
        <position position="51"/>
    </location>
    <ligand>
        <name>Na(+)</name>
        <dbReference type="ChEBI" id="CHEBI:29101"/>
        <label>1</label>
    </ligand>
</feature>
<dbReference type="EMBL" id="VSWD01000014">
    <property type="protein sequence ID" value="KAK3082660.1"/>
    <property type="molecule type" value="Genomic_DNA"/>
</dbReference>
<feature type="transmembrane region" description="Helical" evidence="9">
    <location>
        <begin position="115"/>
        <end position="142"/>
    </location>
</feature>
<dbReference type="GO" id="GO:0005886">
    <property type="term" value="C:plasma membrane"/>
    <property type="evidence" value="ECO:0007669"/>
    <property type="project" value="TreeGrafter"/>
</dbReference>
<protein>
    <recommendedName>
        <fullName evidence="7">Transporter</fullName>
    </recommendedName>
</protein>
<feature type="transmembrane region" description="Helical" evidence="9">
    <location>
        <begin position="260"/>
        <end position="277"/>
    </location>
</feature>
<feature type="compositionally biased region" description="Basic residues" evidence="8">
    <location>
        <begin position="617"/>
        <end position="629"/>
    </location>
</feature>